<dbReference type="InterPro" id="IPR039538">
    <property type="entry name" value="BetI_C"/>
</dbReference>
<dbReference type="PANTHER" id="PTHR30055">
    <property type="entry name" value="HTH-TYPE TRANSCRIPTIONAL REGULATOR RUTR"/>
    <property type="match status" value="1"/>
</dbReference>
<evidence type="ECO:0000313" key="8">
    <source>
        <dbReference type="Proteomes" id="UP001278571"/>
    </source>
</evidence>
<comment type="caution">
    <text evidence="7">The sequence shown here is derived from an EMBL/GenBank/DDBJ whole genome shotgun (WGS) entry which is preliminary data.</text>
</comment>
<dbReference type="RefSeq" id="WP_319007868.1">
    <property type="nucleotide sequence ID" value="NZ_JAWJZF010000185.1"/>
</dbReference>
<evidence type="ECO:0000259" key="6">
    <source>
        <dbReference type="PROSITE" id="PS50977"/>
    </source>
</evidence>
<feature type="domain" description="HTH tetR-type" evidence="6">
    <location>
        <begin position="10"/>
        <end position="70"/>
    </location>
</feature>
<organism evidence="7 8">
    <name type="scientific">Streptomyces roseolus</name>
    <dbReference type="NCBI Taxonomy" id="67358"/>
    <lineage>
        <taxon>Bacteria</taxon>
        <taxon>Bacillati</taxon>
        <taxon>Actinomycetota</taxon>
        <taxon>Actinomycetes</taxon>
        <taxon>Kitasatosporales</taxon>
        <taxon>Streptomycetaceae</taxon>
        <taxon>Streptomyces</taxon>
    </lineage>
</organism>
<dbReference type="Gene3D" id="1.10.357.10">
    <property type="entry name" value="Tetracycline Repressor, domain 2"/>
    <property type="match status" value="1"/>
</dbReference>
<accession>A0ABU4K0K7</accession>
<evidence type="ECO:0000256" key="3">
    <source>
        <dbReference type="ARBA" id="ARBA00023125"/>
    </source>
</evidence>
<evidence type="ECO:0000313" key="7">
    <source>
        <dbReference type="EMBL" id="MDX2291294.1"/>
    </source>
</evidence>
<proteinExistence type="predicted"/>
<keyword evidence="8" id="KW-1185">Reference proteome</keyword>
<dbReference type="Proteomes" id="UP001278571">
    <property type="component" value="Unassembled WGS sequence"/>
</dbReference>
<keyword evidence="2" id="KW-0805">Transcription regulation</keyword>
<dbReference type="PROSITE" id="PS50977">
    <property type="entry name" value="HTH_TETR_2"/>
    <property type="match status" value="1"/>
</dbReference>
<dbReference type="Pfam" id="PF13977">
    <property type="entry name" value="TetR_C_6"/>
    <property type="match status" value="1"/>
</dbReference>
<keyword evidence="4" id="KW-0804">Transcription</keyword>
<dbReference type="PROSITE" id="PS01081">
    <property type="entry name" value="HTH_TETR_1"/>
    <property type="match status" value="1"/>
</dbReference>
<protein>
    <submittedName>
        <fullName evidence="7">TetR/AcrR family transcriptional regulator</fullName>
    </submittedName>
</protein>
<dbReference type="SUPFAM" id="SSF46689">
    <property type="entry name" value="Homeodomain-like"/>
    <property type="match status" value="1"/>
</dbReference>
<name>A0ABU4K0K7_9ACTN</name>
<dbReference type="SUPFAM" id="SSF48498">
    <property type="entry name" value="Tetracyclin repressor-like, C-terminal domain"/>
    <property type="match status" value="1"/>
</dbReference>
<dbReference type="InterPro" id="IPR050109">
    <property type="entry name" value="HTH-type_TetR-like_transc_reg"/>
</dbReference>
<dbReference type="PANTHER" id="PTHR30055:SF229">
    <property type="entry name" value="HTH-TYPE TRANSCRIPTIONAL REPRESSOR RV1474C"/>
    <property type="match status" value="1"/>
</dbReference>
<dbReference type="PRINTS" id="PR00455">
    <property type="entry name" value="HTHTETR"/>
</dbReference>
<evidence type="ECO:0000256" key="1">
    <source>
        <dbReference type="ARBA" id="ARBA00022491"/>
    </source>
</evidence>
<dbReference type="EMBL" id="JAWJZF010000185">
    <property type="protein sequence ID" value="MDX2291294.1"/>
    <property type="molecule type" value="Genomic_DNA"/>
</dbReference>
<keyword evidence="1" id="KW-0678">Repressor</keyword>
<dbReference type="InterPro" id="IPR009057">
    <property type="entry name" value="Homeodomain-like_sf"/>
</dbReference>
<dbReference type="InterPro" id="IPR036271">
    <property type="entry name" value="Tet_transcr_reg_TetR-rel_C_sf"/>
</dbReference>
<reference evidence="7 8" key="1">
    <citation type="submission" date="2023-10" db="EMBL/GenBank/DDBJ databases">
        <authorList>
            <person name="Wang X.X."/>
        </authorList>
    </citation>
    <scope>NUCLEOTIDE SEQUENCE [LARGE SCALE GENOMIC DNA]</scope>
    <source>
        <strain evidence="7 8">NBRC 12816</strain>
    </source>
</reference>
<dbReference type="InterPro" id="IPR001647">
    <property type="entry name" value="HTH_TetR"/>
</dbReference>
<feature type="DNA-binding region" description="H-T-H motif" evidence="5">
    <location>
        <begin position="33"/>
        <end position="52"/>
    </location>
</feature>
<dbReference type="Pfam" id="PF00440">
    <property type="entry name" value="TetR_N"/>
    <property type="match status" value="1"/>
</dbReference>
<sequence>MARVSQEHLDARRRQILDGAARCFARNGFHATSMQDVLAEAGLSAGAVYRYFRSKDELIAAIADETFVRIRGAFAEASEVSPPLLPDVLIARVLTIVLDGGIAGAERQAFARLIIQVWAETLRDETLAKTLAQGFGGMRDIWSGLVDAYRDAGLVPADVSSAAMARTLIATVQGFIAQQALFGDVEIGVLEEGLRGIMSMNAAAAAPPAR</sequence>
<evidence type="ECO:0000256" key="5">
    <source>
        <dbReference type="PROSITE-ProRule" id="PRU00335"/>
    </source>
</evidence>
<dbReference type="InterPro" id="IPR023772">
    <property type="entry name" value="DNA-bd_HTH_TetR-type_CS"/>
</dbReference>
<gene>
    <name evidence="7" type="ORF">R2363_03765</name>
</gene>
<evidence type="ECO:0000256" key="2">
    <source>
        <dbReference type="ARBA" id="ARBA00023015"/>
    </source>
</evidence>
<keyword evidence="3 5" id="KW-0238">DNA-binding</keyword>
<evidence type="ECO:0000256" key="4">
    <source>
        <dbReference type="ARBA" id="ARBA00023163"/>
    </source>
</evidence>